<dbReference type="Proteomes" id="UP000239549">
    <property type="component" value="Unassembled WGS sequence"/>
</dbReference>
<reference evidence="2" key="1">
    <citation type="submission" date="2018-02" db="EMBL/GenBank/DDBJ databases">
        <title>Genome sequence of Desulfocucumis palustris strain NAW-5.</title>
        <authorList>
            <person name="Watanabe M."/>
            <person name="Kojima H."/>
            <person name="Fukui M."/>
        </authorList>
    </citation>
    <scope>NUCLEOTIDE SEQUENCE [LARGE SCALE GENOMIC DNA]</scope>
    <source>
        <strain evidence="2">NAW-5</strain>
    </source>
</reference>
<name>A0A2L2XJG2_9FIRM</name>
<organism evidence="1 2">
    <name type="scientific">Desulfocucumis palustris</name>
    <dbReference type="NCBI Taxonomy" id="1898651"/>
    <lineage>
        <taxon>Bacteria</taxon>
        <taxon>Bacillati</taxon>
        <taxon>Bacillota</taxon>
        <taxon>Clostridia</taxon>
        <taxon>Eubacteriales</taxon>
        <taxon>Desulfocucumaceae</taxon>
        <taxon>Desulfocucumis</taxon>
    </lineage>
</organism>
<protein>
    <submittedName>
        <fullName evidence="1">Uncharacterized protein</fullName>
    </submittedName>
</protein>
<proteinExistence type="predicted"/>
<dbReference type="EMBL" id="BFAV01000126">
    <property type="protein sequence ID" value="GBF34071.1"/>
    <property type="molecule type" value="Genomic_DNA"/>
</dbReference>
<sequence>MITIKMYLAFLALAGALAFLAGFYSTRGQALNLLTYILSFFSTHKK</sequence>
<comment type="caution">
    <text evidence="1">The sequence shown here is derived from an EMBL/GenBank/DDBJ whole genome shotgun (WGS) entry which is preliminary data.</text>
</comment>
<accession>A0A2L2XJG2</accession>
<gene>
    <name evidence="1" type="ORF">DCCM_3183</name>
</gene>
<evidence type="ECO:0000313" key="1">
    <source>
        <dbReference type="EMBL" id="GBF34071.1"/>
    </source>
</evidence>
<evidence type="ECO:0000313" key="2">
    <source>
        <dbReference type="Proteomes" id="UP000239549"/>
    </source>
</evidence>
<keyword evidence="2" id="KW-1185">Reference proteome</keyword>
<dbReference type="AlphaFoldDB" id="A0A2L2XJG2"/>